<dbReference type="InterPro" id="IPR020579">
    <property type="entry name" value="Exonuc_VII_lsu_C"/>
</dbReference>
<dbReference type="GO" id="GO:0006308">
    <property type="term" value="P:DNA catabolic process"/>
    <property type="evidence" value="ECO:0007669"/>
    <property type="project" value="InterPro"/>
</dbReference>
<name>A0A6J5ZU56_9ZZZZ</name>
<evidence type="ECO:0000259" key="5">
    <source>
        <dbReference type="Pfam" id="PF02601"/>
    </source>
</evidence>
<dbReference type="PANTHER" id="PTHR30008:SF0">
    <property type="entry name" value="EXODEOXYRIBONUCLEASE 7 LARGE SUBUNIT"/>
    <property type="match status" value="1"/>
</dbReference>
<evidence type="ECO:0000313" key="7">
    <source>
        <dbReference type="EMBL" id="CAB4344739.1"/>
    </source>
</evidence>
<dbReference type="Pfam" id="PF02601">
    <property type="entry name" value="Exonuc_VII_L"/>
    <property type="match status" value="1"/>
</dbReference>
<dbReference type="InterPro" id="IPR025824">
    <property type="entry name" value="OB-fold_nuc-bd_dom"/>
</dbReference>
<dbReference type="HAMAP" id="MF_00378">
    <property type="entry name" value="Exonuc_7_L"/>
    <property type="match status" value="1"/>
</dbReference>
<evidence type="ECO:0000256" key="1">
    <source>
        <dbReference type="ARBA" id="ARBA00022490"/>
    </source>
</evidence>
<keyword evidence="1" id="KW-0963">Cytoplasm</keyword>
<dbReference type="GO" id="GO:0008855">
    <property type="term" value="F:exodeoxyribonuclease VII activity"/>
    <property type="evidence" value="ECO:0007669"/>
    <property type="project" value="InterPro"/>
</dbReference>
<dbReference type="PANTHER" id="PTHR30008">
    <property type="entry name" value="EXODEOXYRIBONUCLEASE 7 LARGE SUBUNIT"/>
    <property type="match status" value="1"/>
</dbReference>
<evidence type="ECO:0000256" key="3">
    <source>
        <dbReference type="ARBA" id="ARBA00022801"/>
    </source>
</evidence>
<keyword evidence="3" id="KW-0378">Hydrolase</keyword>
<dbReference type="EMBL" id="CAESAN010000075">
    <property type="protein sequence ID" value="CAB4344739.1"/>
    <property type="molecule type" value="Genomic_DNA"/>
</dbReference>
<sequence>MEESPQPPAGIEGSGLKGPFAVGAYAEMLRDELRGRARLQLFGELWNLRRSKFRVYFELRDARGAVPCSMWLDKFDALGDSAQAIAEGAQIVVAGGPDYYPGSKTSSPSFSFDVTALRVAGEGDLLAKLEALRQQLRAEGLFEPQKLLERPQLPQTIGVVTSETGKARDDVLAGLKRRGWAGTIIWGFAPVQDRRAAGAITEALVDLAGIEQVETIIVARGGGSLADLFAFCDETLCRTVAMLRVPVISSVGHHTDHTLIDDVSAESCSTPTHAAEAAVPIDVTAEREALRAATSTLVRHAQSAVVGRARALAALARVPGAHIASQRKDLHQGAREVRAAGQRRLILERERTRTVAEVLRRKAEAGAGAETLTRTRSLEGLSSALAAHDPARMIERGFAMVETDAGAVVTSAAQARSEGKVRLRFADGDVAAKITEDDD</sequence>
<organism evidence="7">
    <name type="scientific">freshwater metagenome</name>
    <dbReference type="NCBI Taxonomy" id="449393"/>
    <lineage>
        <taxon>unclassified sequences</taxon>
        <taxon>metagenomes</taxon>
        <taxon>ecological metagenomes</taxon>
    </lineage>
</organism>
<evidence type="ECO:0000256" key="2">
    <source>
        <dbReference type="ARBA" id="ARBA00022722"/>
    </source>
</evidence>
<dbReference type="InterPro" id="IPR003753">
    <property type="entry name" value="Exonuc_VII_L"/>
</dbReference>
<reference evidence="7" key="1">
    <citation type="submission" date="2020-05" db="EMBL/GenBank/DDBJ databases">
        <authorList>
            <person name="Chiriac C."/>
            <person name="Salcher M."/>
            <person name="Ghai R."/>
            <person name="Kavagutti S V."/>
        </authorList>
    </citation>
    <scope>NUCLEOTIDE SEQUENCE</scope>
</reference>
<gene>
    <name evidence="7" type="ORF">UFOPK3547_00982</name>
</gene>
<dbReference type="GO" id="GO:0003676">
    <property type="term" value="F:nucleic acid binding"/>
    <property type="evidence" value="ECO:0007669"/>
    <property type="project" value="InterPro"/>
</dbReference>
<protein>
    <submittedName>
        <fullName evidence="7">Unannotated protein</fullName>
    </submittedName>
</protein>
<dbReference type="Pfam" id="PF13742">
    <property type="entry name" value="tRNA_anti_2"/>
    <property type="match status" value="1"/>
</dbReference>
<evidence type="ECO:0000256" key="4">
    <source>
        <dbReference type="ARBA" id="ARBA00022839"/>
    </source>
</evidence>
<dbReference type="GO" id="GO:0009318">
    <property type="term" value="C:exodeoxyribonuclease VII complex"/>
    <property type="evidence" value="ECO:0007669"/>
    <property type="project" value="InterPro"/>
</dbReference>
<dbReference type="AlphaFoldDB" id="A0A6J5ZU56"/>
<proteinExistence type="inferred from homology"/>
<feature type="domain" description="Exonuclease VII large subunit C-terminal" evidence="5">
    <location>
        <begin position="141"/>
        <end position="432"/>
    </location>
</feature>
<keyword evidence="2" id="KW-0540">Nuclease</keyword>
<dbReference type="NCBIfam" id="TIGR00237">
    <property type="entry name" value="xseA"/>
    <property type="match status" value="1"/>
</dbReference>
<evidence type="ECO:0000259" key="6">
    <source>
        <dbReference type="Pfam" id="PF13742"/>
    </source>
</evidence>
<accession>A0A6J5ZU56</accession>
<keyword evidence="4" id="KW-0269">Exonuclease</keyword>
<feature type="domain" description="OB-fold nucleic acid binding" evidence="6">
    <location>
        <begin position="28"/>
        <end position="102"/>
    </location>
</feature>